<name>A0A263BUE4_9BACI</name>
<evidence type="ECO:0000256" key="7">
    <source>
        <dbReference type="ARBA" id="ARBA00023136"/>
    </source>
</evidence>
<dbReference type="Pfam" id="PF01032">
    <property type="entry name" value="FecCD"/>
    <property type="match status" value="1"/>
</dbReference>
<dbReference type="RefSeq" id="WP_094923580.1">
    <property type="nucleotide sequence ID" value="NZ_NPIA01000003.1"/>
</dbReference>
<keyword evidence="5 8" id="KW-0812">Transmembrane</keyword>
<dbReference type="Gene3D" id="1.10.3470.10">
    <property type="entry name" value="ABC transporter involved in vitamin B12 uptake, BtuC"/>
    <property type="match status" value="1"/>
</dbReference>
<dbReference type="GO" id="GO:0022857">
    <property type="term" value="F:transmembrane transporter activity"/>
    <property type="evidence" value="ECO:0007669"/>
    <property type="project" value="InterPro"/>
</dbReference>
<feature type="transmembrane region" description="Helical" evidence="8">
    <location>
        <begin position="166"/>
        <end position="188"/>
    </location>
</feature>
<feature type="transmembrane region" description="Helical" evidence="8">
    <location>
        <begin position="255"/>
        <end position="282"/>
    </location>
</feature>
<evidence type="ECO:0000256" key="5">
    <source>
        <dbReference type="ARBA" id="ARBA00022692"/>
    </source>
</evidence>
<dbReference type="EMBL" id="NPIA01000003">
    <property type="protein sequence ID" value="OZM57162.1"/>
    <property type="molecule type" value="Genomic_DNA"/>
</dbReference>
<feature type="transmembrane region" description="Helical" evidence="8">
    <location>
        <begin position="208"/>
        <end position="228"/>
    </location>
</feature>
<reference evidence="9 10" key="2">
    <citation type="submission" date="2017-09" db="EMBL/GenBank/DDBJ databases">
        <title>Bacillus patelloidae sp. nov., isolated from the intestinal tract of a marine limpet.</title>
        <authorList>
            <person name="Liu R."/>
            <person name="Dong C."/>
            <person name="Shao Z."/>
        </authorList>
    </citation>
    <scope>NUCLEOTIDE SEQUENCE [LARGE SCALE GENOMIC DNA]</scope>
    <source>
        <strain evidence="9 10">SA5d-4</strain>
    </source>
</reference>
<dbReference type="PANTHER" id="PTHR30472">
    <property type="entry name" value="FERRIC ENTEROBACTIN TRANSPORT SYSTEM PERMEASE PROTEIN"/>
    <property type="match status" value="1"/>
</dbReference>
<evidence type="ECO:0000256" key="8">
    <source>
        <dbReference type="SAM" id="Phobius"/>
    </source>
</evidence>
<keyword evidence="6 8" id="KW-1133">Transmembrane helix</keyword>
<dbReference type="SUPFAM" id="SSF81345">
    <property type="entry name" value="ABC transporter involved in vitamin B12 uptake, BtuC"/>
    <property type="match status" value="1"/>
</dbReference>
<keyword evidence="7 8" id="KW-0472">Membrane</keyword>
<feature type="transmembrane region" description="Helical" evidence="8">
    <location>
        <begin position="327"/>
        <end position="344"/>
    </location>
</feature>
<feature type="transmembrane region" description="Helical" evidence="8">
    <location>
        <begin position="15"/>
        <end position="40"/>
    </location>
</feature>
<feature type="transmembrane region" description="Helical" evidence="8">
    <location>
        <begin position="134"/>
        <end position="154"/>
    </location>
</feature>
<dbReference type="AlphaFoldDB" id="A0A263BUE4"/>
<dbReference type="CDD" id="cd06550">
    <property type="entry name" value="TM_ABC_iron-siderophores_like"/>
    <property type="match status" value="1"/>
</dbReference>
<evidence type="ECO:0000256" key="3">
    <source>
        <dbReference type="ARBA" id="ARBA00022448"/>
    </source>
</evidence>
<dbReference type="PANTHER" id="PTHR30472:SF25">
    <property type="entry name" value="ABC TRANSPORTER PERMEASE PROTEIN MJ0876-RELATED"/>
    <property type="match status" value="1"/>
</dbReference>
<dbReference type="InterPro" id="IPR000522">
    <property type="entry name" value="ABC_transptr_permease_BtuC"/>
</dbReference>
<dbReference type="Proteomes" id="UP000217083">
    <property type="component" value="Unassembled WGS sequence"/>
</dbReference>
<accession>A0A263BUE4</accession>
<comment type="similarity">
    <text evidence="2">Belongs to the binding-protein-dependent transport system permease family. FecCD subfamily.</text>
</comment>
<evidence type="ECO:0000256" key="6">
    <source>
        <dbReference type="ARBA" id="ARBA00022989"/>
    </source>
</evidence>
<feature type="transmembrane region" description="Helical" evidence="8">
    <location>
        <begin position="294"/>
        <end position="315"/>
    </location>
</feature>
<feature type="transmembrane region" description="Helical" evidence="8">
    <location>
        <begin position="74"/>
        <end position="94"/>
    </location>
</feature>
<comment type="subcellular location">
    <subcellularLocation>
        <location evidence="1">Cell membrane</location>
        <topology evidence="1">Multi-pass membrane protein</topology>
    </subcellularLocation>
</comment>
<evidence type="ECO:0000313" key="9">
    <source>
        <dbReference type="EMBL" id="OZM57162.1"/>
    </source>
</evidence>
<gene>
    <name evidence="9" type="primary">btuC</name>
    <name evidence="9" type="ORF">CIB95_06745</name>
</gene>
<feature type="transmembrane region" description="Helical" evidence="8">
    <location>
        <begin position="106"/>
        <end position="128"/>
    </location>
</feature>
<evidence type="ECO:0000313" key="10">
    <source>
        <dbReference type="Proteomes" id="UP000217083"/>
    </source>
</evidence>
<sequence length="352" mass="38255">MQRLSIQKLSQNKNIFVILISTTFLLLACLLAISIGSVHIPIKTIVTLFIDKLFFNEINEDYSSFEKIIFQLRLPRVLLAALVGASLACAGAAIQGLLKNPLGDPYILGVSSGASVGAVIVLFFGLSLPVLATFTLPIVSILFGFITIFLVLSFSQLVDKQLRVETIILTGVIFSSFLSSLVSLMLALSKDELRTIIYWLLGSVSVKGWPYILAILPFFLIGVLVLVLNSRALNSMAFGEETAYHLGINMKRRKVIILIGTSILTGAAVAVSGIIGFVGLVIPHITRMFTGADHHLLIPISLINGATFLVLTDLIARTVIAPSEIPIGVMTALVGAPLFAYIFFRQRKERRV</sequence>
<dbReference type="PROSITE" id="PS51257">
    <property type="entry name" value="PROKAR_LIPOPROTEIN"/>
    <property type="match status" value="1"/>
</dbReference>
<evidence type="ECO:0000256" key="2">
    <source>
        <dbReference type="ARBA" id="ARBA00007935"/>
    </source>
</evidence>
<dbReference type="GO" id="GO:0033214">
    <property type="term" value="P:siderophore-iron import into cell"/>
    <property type="evidence" value="ECO:0007669"/>
    <property type="project" value="TreeGrafter"/>
</dbReference>
<keyword evidence="4" id="KW-1003">Cell membrane</keyword>
<proteinExistence type="inferred from homology"/>
<dbReference type="GO" id="GO:0005886">
    <property type="term" value="C:plasma membrane"/>
    <property type="evidence" value="ECO:0007669"/>
    <property type="project" value="UniProtKB-SubCell"/>
</dbReference>
<evidence type="ECO:0000256" key="4">
    <source>
        <dbReference type="ARBA" id="ARBA00022475"/>
    </source>
</evidence>
<keyword evidence="3" id="KW-0813">Transport</keyword>
<keyword evidence="10" id="KW-1185">Reference proteome</keyword>
<comment type="caution">
    <text evidence="9">The sequence shown here is derived from an EMBL/GenBank/DDBJ whole genome shotgun (WGS) entry which is preliminary data.</text>
</comment>
<reference evidence="10" key="1">
    <citation type="submission" date="2017-08" db="EMBL/GenBank/DDBJ databases">
        <authorList>
            <person name="Huang Z."/>
        </authorList>
    </citation>
    <scope>NUCLEOTIDE SEQUENCE [LARGE SCALE GENOMIC DNA]</scope>
    <source>
        <strain evidence="10">SA5d-4</strain>
    </source>
</reference>
<evidence type="ECO:0000256" key="1">
    <source>
        <dbReference type="ARBA" id="ARBA00004651"/>
    </source>
</evidence>
<dbReference type="InterPro" id="IPR037294">
    <property type="entry name" value="ABC_BtuC-like"/>
</dbReference>
<protein>
    <submittedName>
        <fullName evidence="9">ABC transporter permease</fullName>
    </submittedName>
</protein>
<dbReference type="FunFam" id="1.10.3470.10:FF:000001">
    <property type="entry name" value="Vitamin B12 ABC transporter permease BtuC"/>
    <property type="match status" value="1"/>
</dbReference>
<organism evidence="9 10">
    <name type="scientific">Lottiidibacillus patelloidae</name>
    <dbReference type="NCBI Taxonomy" id="2670334"/>
    <lineage>
        <taxon>Bacteria</taxon>
        <taxon>Bacillati</taxon>
        <taxon>Bacillota</taxon>
        <taxon>Bacilli</taxon>
        <taxon>Bacillales</taxon>
        <taxon>Bacillaceae</taxon>
        <taxon>Lottiidibacillus</taxon>
    </lineage>
</organism>